<evidence type="ECO:0000256" key="2">
    <source>
        <dbReference type="ARBA" id="ARBA00004496"/>
    </source>
</evidence>
<keyword evidence="6" id="KW-0479">Metal-binding</keyword>
<evidence type="ECO:0000256" key="10">
    <source>
        <dbReference type="ARBA" id="ARBA00038162"/>
    </source>
</evidence>
<dbReference type="GO" id="GO:0046872">
    <property type="term" value="F:metal ion binding"/>
    <property type="evidence" value="ECO:0007669"/>
    <property type="project" value="UniProtKB-KW"/>
</dbReference>
<evidence type="ECO:0000256" key="5">
    <source>
        <dbReference type="ARBA" id="ARBA00022679"/>
    </source>
</evidence>
<dbReference type="Pfam" id="PF01501">
    <property type="entry name" value="Glyco_transf_8"/>
    <property type="match status" value="1"/>
</dbReference>
<dbReference type="CDD" id="cd02537">
    <property type="entry name" value="GT8_Glycogenin"/>
    <property type="match status" value="1"/>
</dbReference>
<dbReference type="GO" id="GO:0008466">
    <property type="term" value="F:glycogenin glucosyltransferase activity"/>
    <property type="evidence" value="ECO:0007669"/>
    <property type="project" value="UniProtKB-EC"/>
</dbReference>
<accession>A0AAE0REF5</accession>
<dbReference type="GO" id="GO:0005978">
    <property type="term" value="P:glycogen biosynthetic process"/>
    <property type="evidence" value="ECO:0007669"/>
    <property type="project" value="UniProtKB-KW"/>
</dbReference>
<evidence type="ECO:0000256" key="3">
    <source>
        <dbReference type="ARBA" id="ARBA00004964"/>
    </source>
</evidence>
<feature type="region of interest" description="Disordered" evidence="16">
    <location>
        <begin position="456"/>
        <end position="620"/>
    </location>
</feature>
<dbReference type="Proteomes" id="UP001274896">
    <property type="component" value="Unassembled WGS sequence"/>
</dbReference>
<feature type="compositionally biased region" description="Gly residues" evidence="16">
    <location>
        <begin position="378"/>
        <end position="388"/>
    </location>
</feature>
<evidence type="ECO:0000256" key="16">
    <source>
        <dbReference type="SAM" id="MobiDB-lite"/>
    </source>
</evidence>
<feature type="compositionally biased region" description="Gly residues" evidence="16">
    <location>
        <begin position="414"/>
        <end position="425"/>
    </location>
</feature>
<keyword evidence="5" id="KW-0808">Transferase</keyword>
<reference evidence="17" key="1">
    <citation type="submission" date="2023-06" db="EMBL/GenBank/DDBJ databases">
        <title>Male Hemibagrus guttatus genome.</title>
        <authorList>
            <person name="Bian C."/>
        </authorList>
    </citation>
    <scope>NUCLEOTIDE SEQUENCE</scope>
    <source>
        <strain evidence="17">Male_cb2023</strain>
        <tissue evidence="17">Muscle</tissue>
    </source>
</reference>
<dbReference type="GO" id="GO:0005737">
    <property type="term" value="C:cytoplasm"/>
    <property type="evidence" value="ECO:0007669"/>
    <property type="project" value="UniProtKB-SubCell"/>
</dbReference>
<dbReference type="InterPro" id="IPR050587">
    <property type="entry name" value="GNT1/Glycosyltrans_8"/>
</dbReference>
<dbReference type="FunFam" id="3.90.550.10:FF:000092">
    <property type="entry name" value="Glycogenin 2"/>
    <property type="match status" value="1"/>
</dbReference>
<evidence type="ECO:0000256" key="4">
    <source>
        <dbReference type="ARBA" id="ARBA00022490"/>
    </source>
</evidence>
<evidence type="ECO:0000256" key="12">
    <source>
        <dbReference type="ARBA" id="ARBA00047374"/>
    </source>
</evidence>
<dbReference type="PANTHER" id="PTHR11183">
    <property type="entry name" value="GLYCOGENIN SUBFAMILY MEMBER"/>
    <property type="match status" value="1"/>
</dbReference>
<dbReference type="AlphaFoldDB" id="A0AAE0REF5"/>
<protein>
    <recommendedName>
        <fullName evidence="11">glycogenin glucosyltransferase</fullName>
        <ecNumber evidence="11">2.4.1.186</ecNumber>
    </recommendedName>
</protein>
<evidence type="ECO:0000256" key="13">
    <source>
        <dbReference type="ARBA" id="ARBA00047924"/>
    </source>
</evidence>
<gene>
    <name evidence="17" type="ORF">QTP70_021312</name>
</gene>
<evidence type="ECO:0000256" key="14">
    <source>
        <dbReference type="ARBA" id="ARBA00049637"/>
    </source>
</evidence>
<dbReference type="InterPro" id="IPR029044">
    <property type="entry name" value="Nucleotide-diphossugar_trans"/>
</dbReference>
<organism evidence="17 18">
    <name type="scientific">Hemibagrus guttatus</name>
    <dbReference type="NCBI Taxonomy" id="175788"/>
    <lineage>
        <taxon>Eukaryota</taxon>
        <taxon>Metazoa</taxon>
        <taxon>Chordata</taxon>
        <taxon>Craniata</taxon>
        <taxon>Vertebrata</taxon>
        <taxon>Euteleostomi</taxon>
        <taxon>Actinopterygii</taxon>
        <taxon>Neopterygii</taxon>
        <taxon>Teleostei</taxon>
        <taxon>Ostariophysi</taxon>
        <taxon>Siluriformes</taxon>
        <taxon>Bagridae</taxon>
        <taxon>Hemibagrus</taxon>
    </lineage>
</organism>
<comment type="function">
    <text evidence="14">Glycogenin participates in the glycogen biosynthetic process along with glycogen synthase and glycogen branching enzyme. It catalyzes the formation of a short alpha (1,4)-glucosyl chain covalently attached via a glucose 1-O-tyrosyl linkage to internal tyrosine residues and these chains act as primers for the elongation reaction catalyzed by glycogen synthase.</text>
</comment>
<comment type="pathway">
    <text evidence="3">Glycan biosynthesis; glycogen biosynthesis.</text>
</comment>
<comment type="caution">
    <text evidence="17">The sequence shown here is derived from an EMBL/GenBank/DDBJ whole genome shotgun (WGS) entry which is preliminary data.</text>
</comment>
<feature type="compositionally biased region" description="Basic and acidic residues" evidence="16">
    <location>
        <begin position="299"/>
        <end position="309"/>
    </location>
</feature>
<feature type="region of interest" description="Disordered" evidence="16">
    <location>
        <begin position="293"/>
        <end position="432"/>
    </location>
</feature>
<comment type="cofactor">
    <cofactor evidence="1">
        <name>Mn(2+)</name>
        <dbReference type="ChEBI" id="CHEBI:29035"/>
    </cofactor>
</comment>
<dbReference type="EMBL" id="JAUCMX010000003">
    <property type="protein sequence ID" value="KAK3551669.1"/>
    <property type="molecule type" value="Genomic_DNA"/>
</dbReference>
<dbReference type="InterPro" id="IPR002495">
    <property type="entry name" value="Glyco_trans_8"/>
</dbReference>
<comment type="subcellular location">
    <subcellularLocation>
        <location evidence="2">Cytoplasm</location>
    </subcellularLocation>
</comment>
<keyword evidence="9" id="KW-0464">Manganese</keyword>
<feature type="compositionally biased region" description="Gly residues" evidence="16">
    <location>
        <begin position="468"/>
        <end position="482"/>
    </location>
</feature>
<comment type="catalytic activity">
    <reaction evidence="13">
        <text>L-tyrosyl-[glycogenin] + UDP-alpha-D-glucose = alpha-D-glucosyl-L-tyrosyl-[glycogenin] + UDP + H(+)</text>
        <dbReference type="Rhea" id="RHEA:23360"/>
        <dbReference type="Rhea" id="RHEA-COMP:14604"/>
        <dbReference type="Rhea" id="RHEA-COMP:14605"/>
        <dbReference type="ChEBI" id="CHEBI:15378"/>
        <dbReference type="ChEBI" id="CHEBI:46858"/>
        <dbReference type="ChEBI" id="CHEBI:58223"/>
        <dbReference type="ChEBI" id="CHEBI:58885"/>
        <dbReference type="ChEBI" id="CHEBI:140573"/>
        <dbReference type="EC" id="2.4.1.186"/>
    </reaction>
    <physiologicalReaction direction="left-to-right" evidence="13">
        <dbReference type="Rhea" id="RHEA:23361"/>
    </physiologicalReaction>
</comment>
<keyword evidence="18" id="KW-1185">Reference proteome</keyword>
<feature type="compositionally biased region" description="Gly residues" evidence="16">
    <location>
        <begin position="504"/>
        <end position="515"/>
    </location>
</feature>
<evidence type="ECO:0000256" key="9">
    <source>
        <dbReference type="ARBA" id="ARBA00023211"/>
    </source>
</evidence>
<evidence type="ECO:0000256" key="15">
    <source>
        <dbReference type="ARBA" id="ARBA00057883"/>
    </source>
</evidence>
<keyword evidence="4" id="KW-0963">Cytoplasm</keyword>
<proteinExistence type="inferred from homology"/>
<evidence type="ECO:0000313" key="18">
    <source>
        <dbReference type="Proteomes" id="UP001274896"/>
    </source>
</evidence>
<sequence>MADQAFVTLATNDKYAKGALVLGKSLRNHKTSKKLVVLIGPHVSEPSRAVLQTLYDEVRLVDVMDSGDATNLAMMQRPDLGVTFTKLHCWTLTHYSKCVFMDADTMAIANIDELFDREELSAAPDPGWPDCFNSGVFVFRPSNETYGKLLQYCTEHGSFDGNCTFLIYCGDQGVLNGYFSDWATADIRKHLPFIYNMSSIAIYTYLPAFKQYGANAKVVHFLGKTKPWSFTYNPNQRRVQGNMQEASSHPGYLLEWWSLYSSCVLPLKQQEHTDQPFEMFSVQGIWEGSRSGIKGEGSWGKKEGSRDYGKVLGEGSGGKKEGSGDYGKVLGGGSGGKKEGSRGFGKVLGEGSRGKKEGSGDYGKVLGGGSGGKKEGSRGFGKVLGEGSGGKKEGSRVFGKVLGGGSGGKKEGSRGFGKVLGGGSGGKKEGSRVFGKVLGGGSGGKKEGSRVFGKVLGGGSGGKKEGSRGFGKVLGGGSGGKNEGSRVFGKVLGGGSGGKKEGSRGFGKVLGGGSGGKKEGSRGFDKVLGEGSRGKKEGSGDYGKVLGGGSGGKKEGSRGFGKVLGGGSGGKKEGSRGFDKVLGEGSRGKKEGSGDYGKEEFQPQALPGPPPLSSAERKQRWEQGQADYMGMDSFDNIEKKLAAFLK</sequence>
<evidence type="ECO:0000256" key="11">
    <source>
        <dbReference type="ARBA" id="ARBA00038934"/>
    </source>
</evidence>
<dbReference type="EC" id="2.4.1.186" evidence="11"/>
<name>A0AAE0REF5_9TELE</name>
<evidence type="ECO:0000313" key="17">
    <source>
        <dbReference type="EMBL" id="KAK3551669.1"/>
    </source>
</evidence>
<evidence type="ECO:0000256" key="1">
    <source>
        <dbReference type="ARBA" id="ARBA00001936"/>
    </source>
</evidence>
<feature type="compositionally biased region" description="Basic and acidic residues" evidence="16">
    <location>
        <begin position="516"/>
        <end position="539"/>
    </location>
</feature>
<keyword evidence="7" id="KW-0320">Glycogen biosynthesis</keyword>
<comment type="catalytic activity">
    <reaction evidence="12">
        <text>[1,4-alpha-D-glucosyl](n)-L-tyrosyl-[glycogenin] + UDP-alpha-D-glucose = [1,4-alpha-D-glucosyl](n+1)-L-tyrosyl-[glycogenin] + UDP + H(+)</text>
        <dbReference type="Rhea" id="RHEA:56560"/>
        <dbReference type="Rhea" id="RHEA-COMP:14606"/>
        <dbReference type="Rhea" id="RHEA-COMP:14607"/>
        <dbReference type="ChEBI" id="CHEBI:15378"/>
        <dbReference type="ChEBI" id="CHEBI:58223"/>
        <dbReference type="ChEBI" id="CHEBI:58885"/>
        <dbReference type="ChEBI" id="CHEBI:140574"/>
        <dbReference type="EC" id="2.4.1.186"/>
    </reaction>
    <physiologicalReaction direction="left-to-right" evidence="12">
        <dbReference type="Rhea" id="RHEA:56561"/>
    </physiologicalReaction>
</comment>
<dbReference type="SUPFAM" id="SSF53448">
    <property type="entry name" value="Nucleotide-diphospho-sugar transferases"/>
    <property type="match status" value="1"/>
</dbReference>
<evidence type="ECO:0000256" key="7">
    <source>
        <dbReference type="ARBA" id="ARBA00023056"/>
    </source>
</evidence>
<comment type="similarity">
    <text evidence="10">Belongs to the glycosyltransferase 8 family. Glycogenin subfamily.</text>
</comment>
<evidence type="ECO:0000256" key="6">
    <source>
        <dbReference type="ARBA" id="ARBA00022723"/>
    </source>
</evidence>
<keyword evidence="8" id="KW-0325">Glycoprotein</keyword>
<dbReference type="Gene3D" id="3.90.550.10">
    <property type="entry name" value="Spore Coat Polysaccharide Biosynthesis Protein SpsA, Chain A"/>
    <property type="match status" value="1"/>
</dbReference>
<comment type="function">
    <text evidence="15">Self-glucosylating initiator of glycogen synthesis. It catalyzes the formation of a short alpha (1,4)-glucosyl chain covalently attached via a glucose 1-O-tyrosyl linkage to internal tyrosine residues and these chains act as primers for the elongation reaction catalyzed by glycogen synthase.</text>
</comment>
<evidence type="ECO:0000256" key="8">
    <source>
        <dbReference type="ARBA" id="ARBA00023180"/>
    </source>
</evidence>
<feature type="compositionally biased region" description="Basic and acidic residues" evidence="16">
    <location>
        <begin position="570"/>
        <end position="601"/>
    </location>
</feature>
<feature type="compositionally biased region" description="Gly residues" evidence="16">
    <location>
        <begin position="558"/>
        <end position="569"/>
    </location>
</feature>